<evidence type="ECO:0000256" key="1">
    <source>
        <dbReference type="ARBA" id="ARBA00022679"/>
    </source>
</evidence>
<dbReference type="SMART" id="SM00091">
    <property type="entry name" value="PAS"/>
    <property type="match status" value="10"/>
</dbReference>
<feature type="domain" description="PAS" evidence="5">
    <location>
        <begin position="842"/>
        <end position="888"/>
    </location>
</feature>
<dbReference type="AlphaFoldDB" id="A0A0S4J5E7"/>
<dbReference type="CDD" id="cd00130">
    <property type="entry name" value="PAS"/>
    <property type="match status" value="10"/>
</dbReference>
<dbReference type="GO" id="GO:0016301">
    <property type="term" value="F:kinase activity"/>
    <property type="evidence" value="ECO:0007669"/>
    <property type="project" value="UniProtKB-KW"/>
</dbReference>
<protein>
    <submittedName>
        <fullName evidence="6">Sensor histidine kinase, putative</fullName>
    </submittedName>
</protein>
<keyword evidence="2" id="KW-0547">Nucleotide-binding</keyword>
<dbReference type="PANTHER" id="PTHR31600">
    <property type="entry name" value="TINY MACROCYSTS PROTEIN B-RELATED"/>
    <property type="match status" value="1"/>
</dbReference>
<dbReference type="OrthoDB" id="60033at2759"/>
<dbReference type="SUPFAM" id="SSF55785">
    <property type="entry name" value="PYP-like sensor domain (PAS domain)"/>
    <property type="match status" value="10"/>
</dbReference>
<dbReference type="GO" id="GO:0006355">
    <property type="term" value="P:regulation of DNA-templated transcription"/>
    <property type="evidence" value="ECO:0007669"/>
    <property type="project" value="InterPro"/>
</dbReference>
<reference evidence="7" key="1">
    <citation type="submission" date="2015-09" db="EMBL/GenBank/DDBJ databases">
        <authorList>
            <consortium name="Pathogen Informatics"/>
        </authorList>
    </citation>
    <scope>NUCLEOTIDE SEQUENCE [LARGE SCALE GENOMIC DNA]</scope>
    <source>
        <strain evidence="7">Lake Konstanz</strain>
    </source>
</reference>
<feature type="domain" description="PAS" evidence="5">
    <location>
        <begin position="1098"/>
        <end position="1157"/>
    </location>
</feature>
<dbReference type="InterPro" id="IPR013767">
    <property type="entry name" value="PAS_fold"/>
</dbReference>
<dbReference type="NCBIfam" id="TIGR00229">
    <property type="entry name" value="sensory_box"/>
    <property type="match status" value="10"/>
</dbReference>
<dbReference type="Pfam" id="PF13426">
    <property type="entry name" value="PAS_9"/>
    <property type="match status" value="4"/>
</dbReference>
<dbReference type="PANTHER" id="PTHR31600:SF2">
    <property type="entry name" value="GAMETE ENRICHED GENE 10 PROTEIN-RELATED"/>
    <property type="match status" value="1"/>
</dbReference>
<dbReference type="PROSITE" id="PS50112">
    <property type="entry name" value="PAS"/>
    <property type="match status" value="8"/>
</dbReference>
<dbReference type="OMA" id="INILMMD"/>
<keyword evidence="3 6" id="KW-0418">Kinase</keyword>
<dbReference type="GO" id="GO:0005524">
    <property type="term" value="F:ATP binding"/>
    <property type="evidence" value="ECO:0007669"/>
    <property type="project" value="UniProtKB-KW"/>
</dbReference>
<feature type="domain" description="PAS" evidence="5">
    <location>
        <begin position="719"/>
        <end position="781"/>
    </location>
</feature>
<dbReference type="EMBL" id="CYKH01001076">
    <property type="protein sequence ID" value="CUG82251.1"/>
    <property type="molecule type" value="Genomic_DNA"/>
</dbReference>
<proteinExistence type="predicted"/>
<keyword evidence="7" id="KW-1185">Reference proteome</keyword>
<dbReference type="FunFam" id="3.30.450.20:FF:000060">
    <property type="entry name" value="Sensor protein FixL"/>
    <property type="match status" value="2"/>
</dbReference>
<dbReference type="Proteomes" id="UP000051952">
    <property type="component" value="Unassembled WGS sequence"/>
</dbReference>
<evidence type="ECO:0000256" key="2">
    <source>
        <dbReference type="ARBA" id="ARBA00022741"/>
    </source>
</evidence>
<dbReference type="VEuPathDB" id="TriTrypDB:BSAL_87015"/>
<gene>
    <name evidence="6" type="ORF">BSAL_87015</name>
</gene>
<accession>A0A0S4J5E7</accession>
<evidence type="ECO:0000313" key="7">
    <source>
        <dbReference type="Proteomes" id="UP000051952"/>
    </source>
</evidence>
<feature type="domain" description="PAS" evidence="5">
    <location>
        <begin position="467"/>
        <end position="523"/>
    </location>
</feature>
<organism evidence="6 7">
    <name type="scientific">Bodo saltans</name>
    <name type="common">Flagellated protozoan</name>
    <dbReference type="NCBI Taxonomy" id="75058"/>
    <lineage>
        <taxon>Eukaryota</taxon>
        <taxon>Discoba</taxon>
        <taxon>Euglenozoa</taxon>
        <taxon>Kinetoplastea</taxon>
        <taxon>Metakinetoplastina</taxon>
        <taxon>Eubodonida</taxon>
        <taxon>Bodonidae</taxon>
        <taxon>Bodo</taxon>
    </lineage>
</organism>
<dbReference type="InterPro" id="IPR035965">
    <property type="entry name" value="PAS-like_dom_sf"/>
</dbReference>
<evidence type="ECO:0000259" key="5">
    <source>
        <dbReference type="PROSITE" id="PS50112"/>
    </source>
</evidence>
<feature type="domain" description="PAS" evidence="5">
    <location>
        <begin position="140"/>
        <end position="196"/>
    </location>
</feature>
<dbReference type="InterPro" id="IPR001610">
    <property type="entry name" value="PAC"/>
</dbReference>
<evidence type="ECO:0000313" key="6">
    <source>
        <dbReference type="EMBL" id="CUG82251.1"/>
    </source>
</evidence>
<name>A0A0S4J5E7_BODSA</name>
<dbReference type="Pfam" id="PF00989">
    <property type="entry name" value="PAS"/>
    <property type="match status" value="6"/>
</dbReference>
<evidence type="ECO:0000256" key="4">
    <source>
        <dbReference type="ARBA" id="ARBA00022840"/>
    </source>
</evidence>
<sequence>MIRDLSTIPILIIDRLGDLTYVNDAFCSEFQYPREEALTLNVKQLMPEHIAVNHDGYLAAYVARGKDAALASTIVNQIRRLIAVRKDKSQVEVEAKVAEIRSERSGTLQFVGFVRNLGTQLQLEQANITIDTITNLSLVPIVAMDHRGIVIKFSGAAERSFGYTSTEVLGNNIKMLMPEEIAEKHDGFLRTYFKTRLKTVVGTTVRQEGRRKNGTRFPLELAVREIVKQGQNPLFIGYCRDASEDTALERAMQLSNLVTALCPIPIVVISRTGAIQTFNVAACDTFGYTKEEALGQDINILMMDDEAAYHTKYLKTYAKTKIKSAIDSVKMRQAKRKDGQPISVEVSVKEIIPSSGDERHVCYLGFIRDLSAVQELEQAGMVNDTIASISAVPLIVINMQGIVSRFSHSAETVFGFSANDVIGRNVKMLMPQAKSTIHWLLPDASEDTALERAMQLSNLVTALCPIPIVVISRTGAIQTFNVAACDTFGYTKEEALGQDINILMMDDEAAYHTKYLKTYAKTKIKSAIDSVKMRQAKRKDGQPISVEVSVKEIIPSSGDERHVCYLGFIRDLSAVQELEQAGMVNDTIASISAVPLIVINMQGIVSRFSHSAETVFGFSANDVIGRNVKMLMPQVIADNHDGFLQAYRKRMKGNMERDTDVTIERVVRGRRRTGEEFPAELTIREVRKQGQESMFVGYLRDMSSRYEIIRRKLVTEASVELCSSPIISMSTTGIVRSFNEAAEDCFGYTKNEIIGTNIKILMPRKTAEHHDQFLANYLKTGVKNVVDRNRDVMAKRKNGKRFAAVISVREVIEGDDHFYVGYVMDRSSVAALEQASLVNDAIISMTTTSVIAIDEMGTVTRFSPAAEQLFGYRAAEVIGFNIMMLMPEPHRTNHDGYLENYRRTGMKKVIGKTTKNLKGVRKDNSEFNCELTVTEISIEGIERSFVAAVQDITERVAQQAETAVAKASEEMSTRALIAIDEVGSILRCNASALSLFGYDSAADVHMKNVKMLMPEEIAVNHDGYLAKYKETGIKKIIDSSRMVIGCAKGGRRFEVEVHVKEVKLSNGTSLYLGYLDDVSTKKEISIAACLAESVMALIPAPLIIMNAKGIVTHFNSSAERVFEFTSSQVVGRNVKLLMPPEISKVHDEYLARYFRTGEKHIIDSLRDVEGETKTGQRVKLRVSVREIQRQGNEVMFVGFCQPI</sequence>
<feature type="domain" description="PAS" evidence="5">
    <location>
        <begin position="265"/>
        <end position="321"/>
    </location>
</feature>
<keyword evidence="4" id="KW-0067">ATP-binding</keyword>
<dbReference type="InterPro" id="IPR052994">
    <property type="entry name" value="Tiny_macrocysts_regulators"/>
</dbReference>
<keyword evidence="1" id="KW-0808">Transferase</keyword>
<feature type="domain" description="PAS" evidence="5">
    <location>
        <begin position="595"/>
        <end position="654"/>
    </location>
</feature>
<dbReference type="InterPro" id="IPR000014">
    <property type="entry name" value="PAS"/>
</dbReference>
<dbReference type="Gene3D" id="3.30.450.20">
    <property type="entry name" value="PAS domain"/>
    <property type="match status" value="10"/>
</dbReference>
<dbReference type="SMART" id="SM00086">
    <property type="entry name" value="PAC"/>
    <property type="match status" value="8"/>
</dbReference>
<evidence type="ECO:0000256" key="3">
    <source>
        <dbReference type="ARBA" id="ARBA00022777"/>
    </source>
</evidence>
<feature type="domain" description="PAS" evidence="5">
    <location>
        <begin position="393"/>
        <end position="448"/>
    </location>
</feature>